<evidence type="ECO:0000256" key="3">
    <source>
        <dbReference type="SAM" id="Phobius"/>
    </source>
</evidence>
<name>A0A1H1UQ45_9ACTN</name>
<evidence type="ECO:0000313" key="6">
    <source>
        <dbReference type="Proteomes" id="UP000199092"/>
    </source>
</evidence>
<reference evidence="5 6" key="1">
    <citation type="submission" date="2016-10" db="EMBL/GenBank/DDBJ databases">
        <authorList>
            <person name="de Groot N.N."/>
        </authorList>
    </citation>
    <scope>NUCLEOTIDE SEQUENCE [LARGE SCALE GENOMIC DNA]</scope>
    <source>
        <strain evidence="5 6">DSM 21741</strain>
    </source>
</reference>
<dbReference type="EMBL" id="LT629749">
    <property type="protein sequence ID" value="SDS73959.1"/>
    <property type="molecule type" value="Genomic_DNA"/>
</dbReference>
<evidence type="ECO:0000259" key="4">
    <source>
        <dbReference type="Pfam" id="PF02096"/>
    </source>
</evidence>
<evidence type="ECO:0000256" key="2">
    <source>
        <dbReference type="SAM" id="MobiDB-lite"/>
    </source>
</evidence>
<gene>
    <name evidence="5" type="ORF">SAMN04488543_2295</name>
</gene>
<organism evidence="5 6">
    <name type="scientific">Friedmanniella luteola</name>
    <dbReference type="NCBI Taxonomy" id="546871"/>
    <lineage>
        <taxon>Bacteria</taxon>
        <taxon>Bacillati</taxon>
        <taxon>Actinomycetota</taxon>
        <taxon>Actinomycetes</taxon>
        <taxon>Propionibacteriales</taxon>
        <taxon>Nocardioidaceae</taxon>
        <taxon>Friedmanniella</taxon>
    </lineage>
</organism>
<dbReference type="AlphaFoldDB" id="A0A1H1UQ45"/>
<dbReference type="STRING" id="546871.SAMN04488543_2295"/>
<keyword evidence="1 3" id="KW-0812">Transmembrane</keyword>
<feature type="transmembrane region" description="Helical" evidence="3">
    <location>
        <begin position="220"/>
        <end position="245"/>
    </location>
</feature>
<accession>A0A1H1UQ45</accession>
<feature type="domain" description="Membrane insertase YidC/Oxa/ALB C-terminal" evidence="4">
    <location>
        <begin position="32"/>
        <end position="119"/>
    </location>
</feature>
<evidence type="ECO:0000313" key="5">
    <source>
        <dbReference type="EMBL" id="SDS73959.1"/>
    </source>
</evidence>
<dbReference type="Pfam" id="PF02096">
    <property type="entry name" value="60KD_IMP"/>
    <property type="match status" value="1"/>
</dbReference>
<sequence length="295" mass="31128">MLDLFSVPVSALMKLLHDLLGLAVDPGSGAAWAGTVVLLVVCVRLLLLGPARQQLAAGRRSAALRPRLAALRVQHADDPAAHREAVRRLQATEGPGLAGGLPLLVQLPVLLGLYRLLAGFTLAGAPGGNGVFGPAEVRPFATATLGGCRCPPRSTPPRRPWPSWRRAWTGAPCWACWSPCSWSRPPPPSWGPGTPGSSRPRRPPPATRCRWRSARPAARWSWLAPASVLLGGLLAPVPLALVLYVNGTGPCSPSSLRSDAVMGVPARPRGGAVADQESLRSARSRTVLRSSWVCS</sequence>
<dbReference type="Proteomes" id="UP000199092">
    <property type="component" value="Chromosome I"/>
</dbReference>
<protein>
    <submittedName>
        <fullName evidence="5">60Kd inner membrane protein</fullName>
    </submittedName>
</protein>
<comment type="subcellular location">
    <subcellularLocation>
        <location evidence="1">Membrane</location>
        <topology evidence="1">Multi-pass membrane protein</topology>
    </subcellularLocation>
</comment>
<feature type="transmembrane region" description="Helical" evidence="3">
    <location>
        <begin position="30"/>
        <end position="51"/>
    </location>
</feature>
<dbReference type="InterPro" id="IPR028055">
    <property type="entry name" value="YidC/Oxa/ALB_C"/>
</dbReference>
<dbReference type="GO" id="GO:0016020">
    <property type="term" value="C:membrane"/>
    <property type="evidence" value="ECO:0007669"/>
    <property type="project" value="UniProtKB-SubCell"/>
</dbReference>
<proteinExistence type="inferred from homology"/>
<evidence type="ECO:0000256" key="1">
    <source>
        <dbReference type="RuleBase" id="RU003945"/>
    </source>
</evidence>
<keyword evidence="3" id="KW-1133">Transmembrane helix</keyword>
<keyword evidence="3" id="KW-0472">Membrane</keyword>
<comment type="similarity">
    <text evidence="1">Belongs to the OXA1/ALB3/YidC family.</text>
</comment>
<keyword evidence="6" id="KW-1185">Reference proteome</keyword>
<feature type="region of interest" description="Disordered" evidence="2">
    <location>
        <begin position="188"/>
        <end position="209"/>
    </location>
</feature>